<protein>
    <recommendedName>
        <fullName evidence="6">Dolichyl-diphosphooligosaccharide-protein glycosyltransferase subunit OST5</fullName>
    </recommendedName>
</protein>
<evidence type="ECO:0000256" key="4">
    <source>
        <dbReference type="ARBA" id="ARBA00022989"/>
    </source>
</evidence>
<name>A0AAV9Y140_9CRYT</name>
<keyword evidence="4 6" id="KW-1133">Transmembrane helix</keyword>
<evidence type="ECO:0000256" key="5">
    <source>
        <dbReference type="ARBA" id="ARBA00023136"/>
    </source>
</evidence>
<dbReference type="GO" id="GO:0006487">
    <property type="term" value="P:protein N-linked glycosylation"/>
    <property type="evidence" value="ECO:0007669"/>
    <property type="project" value="UniProtKB-UniRule"/>
</dbReference>
<evidence type="ECO:0000313" key="8">
    <source>
        <dbReference type="Proteomes" id="UP001311799"/>
    </source>
</evidence>
<evidence type="ECO:0000256" key="2">
    <source>
        <dbReference type="ARBA" id="ARBA00009825"/>
    </source>
</evidence>
<keyword evidence="3 6" id="KW-0812">Transmembrane</keyword>
<dbReference type="AlphaFoldDB" id="A0AAV9Y140"/>
<comment type="function">
    <text evidence="6">Subunit of the oligosaccharyl transferase (OST) complex that catalyzes the initial transfer of a defined glycan (Glc(3)Man(9)GlcNAc(2) in eukaryotes) from the lipid carrier dolichol-pyrophosphate to an asparagine residue within an Asn-X-Ser/Thr consensus motif in nascent polypeptide chains, the first step in protein N-glycosylation. N-glycosylation occurs cotranslationally and the complex associates with the Sec61 complex at the channel-forming translocon complex that mediates protein translocation across the endoplasmic reticulum (ER). All subunits are required for a maximal enzyme activity.</text>
</comment>
<reference evidence="7 8" key="1">
    <citation type="submission" date="2023-10" db="EMBL/GenBank/DDBJ databases">
        <title>Comparative genomics analysis reveals potential genetic determinants of host preference in Cryptosporidium xiaoi.</title>
        <authorList>
            <person name="Xiao L."/>
            <person name="Li J."/>
        </authorList>
    </citation>
    <scope>NUCLEOTIDE SEQUENCE [LARGE SCALE GENOMIC DNA]</scope>
    <source>
        <strain evidence="7 8">52996</strain>
    </source>
</reference>
<comment type="subcellular location">
    <subcellularLocation>
        <location evidence="1 6">Membrane</location>
        <topology evidence="1 6">Multi-pass membrane protein</topology>
    </subcellularLocation>
</comment>
<dbReference type="Proteomes" id="UP001311799">
    <property type="component" value="Unassembled WGS sequence"/>
</dbReference>
<feature type="transmembrane region" description="Helical" evidence="6">
    <location>
        <begin position="55"/>
        <end position="79"/>
    </location>
</feature>
<gene>
    <name evidence="7" type="ORF">RS030_152280</name>
</gene>
<dbReference type="GO" id="GO:0008250">
    <property type="term" value="C:oligosaccharyltransferase complex"/>
    <property type="evidence" value="ECO:0007669"/>
    <property type="project" value="UniProtKB-UniRule"/>
</dbReference>
<comment type="caution">
    <text evidence="7">The sequence shown here is derived from an EMBL/GenBank/DDBJ whole genome shotgun (WGS) entry which is preliminary data.</text>
</comment>
<organism evidence="7 8">
    <name type="scientific">Cryptosporidium xiaoi</name>
    <dbReference type="NCBI Taxonomy" id="659607"/>
    <lineage>
        <taxon>Eukaryota</taxon>
        <taxon>Sar</taxon>
        <taxon>Alveolata</taxon>
        <taxon>Apicomplexa</taxon>
        <taxon>Conoidasida</taxon>
        <taxon>Coccidia</taxon>
        <taxon>Eucoccidiorida</taxon>
        <taxon>Eimeriorina</taxon>
        <taxon>Cryptosporidiidae</taxon>
        <taxon>Cryptosporidium</taxon>
    </lineage>
</organism>
<dbReference type="PANTHER" id="PTHR13636">
    <property type="entry name" value="TRANSMEMBRANE PROTEIN 258"/>
    <property type="match status" value="1"/>
</dbReference>
<feature type="transmembrane region" description="Helical" evidence="6">
    <location>
        <begin position="20"/>
        <end position="43"/>
    </location>
</feature>
<evidence type="ECO:0000256" key="6">
    <source>
        <dbReference type="RuleBase" id="RU367008"/>
    </source>
</evidence>
<accession>A0AAV9Y140</accession>
<evidence type="ECO:0000256" key="1">
    <source>
        <dbReference type="ARBA" id="ARBA00004141"/>
    </source>
</evidence>
<comment type="similarity">
    <text evidence="2 6">Belongs to the OST5 family.</text>
</comment>
<dbReference type="Pfam" id="PF05251">
    <property type="entry name" value="Ost5"/>
    <property type="match status" value="1"/>
</dbReference>
<comment type="subunit">
    <text evidence="6">Component of the oligosaccharyltransferase (OST) complex.</text>
</comment>
<dbReference type="InterPro" id="IPR007915">
    <property type="entry name" value="TMEM258/Ost5"/>
</dbReference>
<evidence type="ECO:0000256" key="3">
    <source>
        <dbReference type="ARBA" id="ARBA00022692"/>
    </source>
</evidence>
<dbReference type="EMBL" id="JAWDEY010000006">
    <property type="protein sequence ID" value="KAK6590428.1"/>
    <property type="molecule type" value="Genomic_DNA"/>
</dbReference>
<sequence length="80" mass="9052">MDKRFNPGPFPLLVSTESFGSTSLILIALSLFFIAFFIVYEFRFPKNKKRFVDELLISIAGSLSLGMGITFLLLSFGLYF</sequence>
<proteinExistence type="inferred from homology"/>
<keyword evidence="5 6" id="KW-0472">Membrane</keyword>
<keyword evidence="8" id="KW-1185">Reference proteome</keyword>
<evidence type="ECO:0000313" key="7">
    <source>
        <dbReference type="EMBL" id="KAK6590428.1"/>
    </source>
</evidence>